<protein>
    <submittedName>
        <fullName evidence="5">NAM-associated domain-containing protein</fullName>
    </submittedName>
</protein>
<evidence type="ECO:0000256" key="2">
    <source>
        <dbReference type="SAM" id="MobiDB-lite"/>
    </source>
</evidence>
<reference evidence="5" key="1">
    <citation type="submission" date="2017-02" db="UniProtKB">
        <authorList>
            <consortium name="WormBaseParasite"/>
        </authorList>
    </citation>
    <scope>IDENTIFICATION</scope>
</reference>
<keyword evidence="1" id="KW-0175">Coiled coil</keyword>
<feature type="compositionally biased region" description="Polar residues" evidence="2">
    <location>
        <begin position="53"/>
        <end position="68"/>
    </location>
</feature>
<dbReference type="WBParaSite" id="ASIM_0001632701-mRNA-1">
    <property type="protein sequence ID" value="ASIM_0001632701-mRNA-1"/>
    <property type="gene ID" value="ASIM_0001632701"/>
</dbReference>
<organism evidence="5">
    <name type="scientific">Anisakis simplex</name>
    <name type="common">Herring worm</name>
    <dbReference type="NCBI Taxonomy" id="6269"/>
    <lineage>
        <taxon>Eukaryota</taxon>
        <taxon>Metazoa</taxon>
        <taxon>Ecdysozoa</taxon>
        <taxon>Nematoda</taxon>
        <taxon>Chromadorea</taxon>
        <taxon>Rhabditida</taxon>
        <taxon>Spirurina</taxon>
        <taxon>Ascaridomorpha</taxon>
        <taxon>Ascaridoidea</taxon>
        <taxon>Anisakidae</taxon>
        <taxon>Anisakis</taxon>
        <taxon>Anisakis simplex complex</taxon>
    </lineage>
</organism>
<reference evidence="3 4" key="2">
    <citation type="submission" date="2018-11" db="EMBL/GenBank/DDBJ databases">
        <authorList>
            <consortium name="Pathogen Informatics"/>
        </authorList>
    </citation>
    <scope>NUCLEOTIDE SEQUENCE [LARGE SCALE GENOMIC DNA]</scope>
</reference>
<gene>
    <name evidence="3" type="ORF">ASIM_LOCUS15734</name>
</gene>
<evidence type="ECO:0000256" key="1">
    <source>
        <dbReference type="SAM" id="Coils"/>
    </source>
</evidence>
<sequence>MKPSSSVSKNTDALTSLISYALPPFLSSDHHTSTNNSHPSAIDINQFTSSRHIIPSSSVPTHPSQSPDLETVSARHSVPSDNQLKPSNNNNKISNNITTNPKDIPSNKESSTKQTTKPILTNTNNSNRNPHHRKKKTVAFGRTVNVSQTIEGSKPKKMSNLTAPVRERKDSVQTALTNEELMTIKQTVDELKNSVDQLKQNDLAKDKLLAELERKYAKQEREMLELSDMMKVLTSVSLIHFNCLSKRCQNYGFGLKSISD</sequence>
<dbReference type="Proteomes" id="UP000267096">
    <property type="component" value="Unassembled WGS sequence"/>
</dbReference>
<feature type="coiled-coil region" evidence="1">
    <location>
        <begin position="181"/>
        <end position="229"/>
    </location>
</feature>
<feature type="compositionally biased region" description="Low complexity" evidence="2">
    <location>
        <begin position="85"/>
        <end position="101"/>
    </location>
</feature>
<evidence type="ECO:0000313" key="3">
    <source>
        <dbReference type="EMBL" id="VDK55908.1"/>
    </source>
</evidence>
<evidence type="ECO:0000313" key="5">
    <source>
        <dbReference type="WBParaSite" id="ASIM_0001632701-mRNA-1"/>
    </source>
</evidence>
<proteinExistence type="predicted"/>
<feature type="compositionally biased region" description="Polar residues" evidence="2">
    <location>
        <begin position="107"/>
        <end position="128"/>
    </location>
</feature>
<keyword evidence="4" id="KW-1185">Reference proteome</keyword>
<name>A0A0M3K5T6_ANISI</name>
<dbReference type="EMBL" id="UYRR01032520">
    <property type="protein sequence ID" value="VDK55908.1"/>
    <property type="molecule type" value="Genomic_DNA"/>
</dbReference>
<feature type="region of interest" description="Disordered" evidence="2">
    <location>
        <begin position="53"/>
        <end position="136"/>
    </location>
</feature>
<evidence type="ECO:0000313" key="4">
    <source>
        <dbReference type="Proteomes" id="UP000267096"/>
    </source>
</evidence>
<dbReference type="AlphaFoldDB" id="A0A0M3K5T6"/>
<accession>A0A0M3K5T6</accession>
<dbReference type="OrthoDB" id="5798599at2759"/>